<dbReference type="InterPro" id="IPR015443">
    <property type="entry name" value="Aldose_1-epimerase"/>
</dbReference>
<feature type="binding site" evidence="15">
    <location>
        <position position="256"/>
    </location>
    <ligand>
        <name>beta-D-galactose</name>
        <dbReference type="ChEBI" id="CHEBI:27667"/>
    </ligand>
</feature>
<feature type="binding site" evidence="16">
    <location>
        <begin position="185"/>
        <end position="187"/>
    </location>
    <ligand>
        <name>beta-D-galactose</name>
        <dbReference type="ChEBI" id="CHEBI:27667"/>
    </ligand>
</feature>
<comment type="function">
    <text evidence="12">Mutarotase that catalyzes the interconversion of beta-D-galactose and alpha-D-galactose during galactose metabolism. Beta-D-galactose is metabolized in the liver into glucose 1-phosphate, the primary metabolic fuel, by the action of four enzymes that constitute the Leloir pathway: GALM, GALK1 (galactokinase), GALT (galactose-1-phosphate uridylyltransferase) and GALE (UDP-galactose-4'-epimerase). Involved in the maintenance of the equilibrium between the beta- and alpha-anomers of galactose, therefore ensuring a sufficient supply of the alpha-anomer for GALK1. Also active on D-glucose although shows a preference for galactose over glucose.</text>
</comment>
<dbReference type="GO" id="GO:0005737">
    <property type="term" value="C:cytoplasm"/>
    <property type="evidence" value="ECO:0007669"/>
    <property type="project" value="UniProtKB-SubCell"/>
</dbReference>
<comment type="catalytic activity">
    <reaction evidence="2">
        <text>alpha-D-galactose = beta-D-galactose</text>
        <dbReference type="Rhea" id="RHEA:28675"/>
        <dbReference type="ChEBI" id="CHEBI:27667"/>
        <dbReference type="ChEBI" id="CHEBI:28061"/>
        <dbReference type="EC" id="5.1.3.3"/>
    </reaction>
    <physiologicalReaction direction="right-to-left" evidence="2">
        <dbReference type="Rhea" id="RHEA:28677"/>
    </physiologicalReaction>
</comment>
<dbReference type="InterPro" id="IPR047215">
    <property type="entry name" value="Galactose_mutarotase-like"/>
</dbReference>
<keyword evidence="11 13" id="KW-0119">Carbohydrate metabolism</keyword>
<dbReference type="EMBL" id="CAJHJT010000056">
    <property type="protein sequence ID" value="CAD7014975.1"/>
    <property type="molecule type" value="Genomic_DNA"/>
</dbReference>
<evidence type="ECO:0000256" key="12">
    <source>
        <dbReference type="ARBA" id="ARBA00045743"/>
    </source>
</evidence>
<dbReference type="PROSITE" id="PS00545">
    <property type="entry name" value="ALDOSE_1_EPIMERASE"/>
    <property type="match status" value="1"/>
</dbReference>
<comment type="similarity">
    <text evidence="6 13">Belongs to the aldose epimerase family.</text>
</comment>
<protein>
    <recommendedName>
        <fullName evidence="13">Aldose 1-epimerase</fullName>
        <ecNumber evidence="13">5.1.3.3</ecNumber>
    </recommendedName>
</protein>
<dbReference type="Proteomes" id="UP000606786">
    <property type="component" value="Unassembled WGS sequence"/>
</dbReference>
<gene>
    <name evidence="17" type="ORF">CCAP1982_LOCUS22935</name>
</gene>
<dbReference type="GO" id="GO:0006006">
    <property type="term" value="P:glucose metabolic process"/>
    <property type="evidence" value="ECO:0007669"/>
    <property type="project" value="TreeGrafter"/>
</dbReference>
<feature type="active site" description="Proton acceptor" evidence="14">
    <location>
        <position position="328"/>
    </location>
</feature>
<dbReference type="SUPFAM" id="SSF74650">
    <property type="entry name" value="Galactose mutarotase-like"/>
    <property type="match status" value="1"/>
</dbReference>
<evidence type="ECO:0000313" key="18">
    <source>
        <dbReference type="Proteomes" id="UP000606786"/>
    </source>
</evidence>
<dbReference type="AlphaFoldDB" id="A0A811VGH2"/>
<dbReference type="GO" id="GO:0004034">
    <property type="term" value="F:aldose 1-epimerase activity"/>
    <property type="evidence" value="ECO:0007669"/>
    <property type="project" value="UniProtKB-EC"/>
</dbReference>
<comment type="catalytic activity">
    <reaction evidence="1 13">
        <text>alpha-D-glucose = beta-D-glucose</text>
        <dbReference type="Rhea" id="RHEA:10264"/>
        <dbReference type="ChEBI" id="CHEBI:15903"/>
        <dbReference type="ChEBI" id="CHEBI:17925"/>
        <dbReference type="EC" id="5.1.3.3"/>
    </reaction>
</comment>
<dbReference type="PANTHER" id="PTHR10091:SF0">
    <property type="entry name" value="GALACTOSE MUTAROTASE"/>
    <property type="match status" value="1"/>
</dbReference>
<evidence type="ECO:0000256" key="4">
    <source>
        <dbReference type="ARBA" id="ARBA00004947"/>
    </source>
</evidence>
<dbReference type="InterPro" id="IPR011013">
    <property type="entry name" value="Gal_mutarotase_sf_dom"/>
</dbReference>
<evidence type="ECO:0000256" key="13">
    <source>
        <dbReference type="PIRNR" id="PIRNR005096"/>
    </source>
</evidence>
<feature type="binding site" evidence="16">
    <location>
        <begin position="87"/>
        <end position="88"/>
    </location>
    <ligand>
        <name>beta-D-galactose</name>
        <dbReference type="ChEBI" id="CHEBI:27667"/>
    </ligand>
</feature>
<dbReference type="GO" id="GO:0033499">
    <property type="term" value="P:galactose catabolic process via UDP-galactose, Leloir pathway"/>
    <property type="evidence" value="ECO:0007669"/>
    <property type="project" value="TreeGrafter"/>
</dbReference>
<evidence type="ECO:0000256" key="2">
    <source>
        <dbReference type="ARBA" id="ARBA00001712"/>
    </source>
</evidence>
<comment type="caution">
    <text evidence="17">The sequence shown here is derived from an EMBL/GenBank/DDBJ whole genome shotgun (WGS) entry which is preliminary data.</text>
</comment>
<dbReference type="NCBIfam" id="NF008277">
    <property type="entry name" value="PRK11055.1"/>
    <property type="match status" value="1"/>
</dbReference>
<evidence type="ECO:0000256" key="8">
    <source>
        <dbReference type="ARBA" id="ARBA00022490"/>
    </source>
</evidence>
<dbReference type="PIRSF" id="PIRSF005096">
    <property type="entry name" value="GALM"/>
    <property type="match status" value="1"/>
</dbReference>
<evidence type="ECO:0000256" key="5">
    <source>
        <dbReference type="ARBA" id="ARBA00005028"/>
    </source>
</evidence>
<reference evidence="17" key="1">
    <citation type="submission" date="2020-11" db="EMBL/GenBank/DDBJ databases">
        <authorList>
            <person name="Whitehead M."/>
        </authorList>
    </citation>
    <scope>NUCLEOTIDE SEQUENCE</scope>
    <source>
        <strain evidence="17">EGII</strain>
    </source>
</reference>
<accession>A0A811VGH2</accession>
<evidence type="ECO:0000256" key="16">
    <source>
        <dbReference type="PIRSR" id="PIRSR005096-3"/>
    </source>
</evidence>
<evidence type="ECO:0000256" key="7">
    <source>
        <dbReference type="ARBA" id="ARBA00011245"/>
    </source>
</evidence>
<comment type="subcellular location">
    <subcellularLocation>
        <location evidence="3">Cytoplasm</location>
    </subcellularLocation>
</comment>
<dbReference type="OrthoDB" id="274691at2759"/>
<dbReference type="FunFam" id="2.70.98.10:FF:000003">
    <property type="entry name" value="Aldose 1-epimerase"/>
    <property type="match status" value="1"/>
</dbReference>
<evidence type="ECO:0000256" key="14">
    <source>
        <dbReference type="PIRSR" id="PIRSR005096-1"/>
    </source>
</evidence>
<dbReference type="GO" id="GO:0030246">
    <property type="term" value="F:carbohydrate binding"/>
    <property type="evidence" value="ECO:0007669"/>
    <property type="project" value="InterPro"/>
</dbReference>
<organism evidence="17 18">
    <name type="scientific">Ceratitis capitata</name>
    <name type="common">Mediterranean fruit fly</name>
    <name type="synonym">Tephritis capitata</name>
    <dbReference type="NCBI Taxonomy" id="7213"/>
    <lineage>
        <taxon>Eukaryota</taxon>
        <taxon>Metazoa</taxon>
        <taxon>Ecdysozoa</taxon>
        <taxon>Arthropoda</taxon>
        <taxon>Hexapoda</taxon>
        <taxon>Insecta</taxon>
        <taxon>Pterygota</taxon>
        <taxon>Neoptera</taxon>
        <taxon>Endopterygota</taxon>
        <taxon>Diptera</taxon>
        <taxon>Brachycera</taxon>
        <taxon>Muscomorpha</taxon>
        <taxon>Tephritoidea</taxon>
        <taxon>Tephritidae</taxon>
        <taxon>Ceratitis</taxon>
        <taxon>Ceratitis</taxon>
    </lineage>
</organism>
<evidence type="ECO:0000256" key="11">
    <source>
        <dbReference type="ARBA" id="ARBA00023277"/>
    </source>
</evidence>
<keyword evidence="9" id="KW-0597">Phosphoprotein</keyword>
<feature type="active site" description="Proton donor" evidence="14">
    <location>
        <position position="185"/>
    </location>
</feature>
<evidence type="ECO:0000256" key="10">
    <source>
        <dbReference type="ARBA" id="ARBA00023235"/>
    </source>
</evidence>
<keyword evidence="10 13" id="KW-0413">Isomerase</keyword>
<name>A0A811VGH2_CERCA</name>
<evidence type="ECO:0000256" key="9">
    <source>
        <dbReference type="ARBA" id="ARBA00022553"/>
    </source>
</evidence>
<comment type="pathway">
    <text evidence="4">Carbohydrate metabolism; galactose metabolism.</text>
</comment>
<sequence length="376" mass="41822">MVCVTEDTFGTAINPLTKEEVTIRRFTISNDLGMSMQVITYGATITSLKVPDSHGMVDDVTLGFDNIEGYLSESNPYFGCMVGRVCNRIGNGSFTFDGEKYEITKNLLGKHTLHGGKHGFSKVIWEVDQLLPDGVVFKFISPDGHEGFPGEVVATATYTITDNNCMRYCLEANTTKPTPVNMTNHAYFNLAGHTAGKKGMTEHIVQIQADCVTDTDEDIVPNGEFINLENHPLDLRKLTNVGVGLEKISKIVNGYDHNYVFQCTPGFLEKQAKIFHPPSGRYMEVSSNQPCMQFYTANFLPDLEKSNQSMITGKGDTFYEKHGAFCMETQRFPDAVNHENFPSVILTPGETYQHVCIIRFGIYDANDESHGVILCD</sequence>
<dbReference type="UniPathway" id="UPA00242"/>
<dbReference type="InterPro" id="IPR008183">
    <property type="entry name" value="Aldose_1/G6P_1-epimerase"/>
</dbReference>
<evidence type="ECO:0000256" key="6">
    <source>
        <dbReference type="ARBA" id="ARBA00006206"/>
    </source>
</evidence>
<evidence type="ECO:0000256" key="1">
    <source>
        <dbReference type="ARBA" id="ARBA00001614"/>
    </source>
</evidence>
<dbReference type="EC" id="5.1.3.3" evidence="13"/>
<dbReference type="Gene3D" id="2.70.98.10">
    <property type="match status" value="1"/>
</dbReference>
<evidence type="ECO:0000256" key="3">
    <source>
        <dbReference type="ARBA" id="ARBA00004496"/>
    </source>
</evidence>
<dbReference type="PANTHER" id="PTHR10091">
    <property type="entry name" value="ALDOSE-1-EPIMERASE"/>
    <property type="match status" value="1"/>
</dbReference>
<comment type="pathway">
    <text evidence="5 13">Carbohydrate metabolism; hexose metabolism.</text>
</comment>
<dbReference type="CDD" id="cd09019">
    <property type="entry name" value="galactose_mutarotase_like"/>
    <property type="match status" value="1"/>
</dbReference>
<evidence type="ECO:0000256" key="15">
    <source>
        <dbReference type="PIRSR" id="PIRSR005096-2"/>
    </source>
</evidence>
<dbReference type="Pfam" id="PF01263">
    <property type="entry name" value="Aldose_epim"/>
    <property type="match status" value="1"/>
</dbReference>
<keyword evidence="18" id="KW-1185">Reference proteome</keyword>
<evidence type="ECO:0000313" key="17">
    <source>
        <dbReference type="EMBL" id="CAD7014975.1"/>
    </source>
</evidence>
<comment type="subunit">
    <text evidence="7">Monomer.</text>
</comment>
<proteinExistence type="inferred from homology"/>
<dbReference type="InterPro" id="IPR014718">
    <property type="entry name" value="GH-type_carb-bd"/>
</dbReference>
<keyword evidence="8" id="KW-0963">Cytoplasm</keyword>
<dbReference type="InterPro" id="IPR018052">
    <property type="entry name" value="Ald1_epimerase_CS"/>
</dbReference>
<dbReference type="UniPathway" id="UPA00214"/>